<evidence type="ECO:0000313" key="1">
    <source>
        <dbReference type="EMBL" id="PHI29264.1"/>
    </source>
</evidence>
<dbReference type="Proteomes" id="UP000224974">
    <property type="component" value="Unassembled WGS sequence"/>
</dbReference>
<evidence type="ECO:0000313" key="3">
    <source>
        <dbReference type="Proteomes" id="UP000224974"/>
    </source>
</evidence>
<name>A0A2C6DKH1_9GAMM</name>
<evidence type="ECO:0000313" key="4">
    <source>
        <dbReference type="Proteomes" id="UP000373449"/>
    </source>
</evidence>
<dbReference type="RefSeq" id="WP_029094737.1">
    <property type="nucleotide sequence ID" value="NZ_CAADJA010000002.1"/>
</dbReference>
<dbReference type="Proteomes" id="UP000373449">
    <property type="component" value="Unassembled WGS sequence"/>
</dbReference>
<keyword evidence="3" id="KW-1185">Reference proteome</keyword>
<reference evidence="1" key="2">
    <citation type="submission" date="2017-09" db="EMBL/GenBank/DDBJ databases">
        <title>FDA dAtabase for Regulatory Grade micrObial Sequences (FDA-ARGOS): Supporting development and validation of Infectious Disease Dx tests.</title>
        <authorList>
            <person name="Minogue T."/>
            <person name="Wolcott M."/>
            <person name="Wasieloski L."/>
            <person name="Aguilar W."/>
            <person name="Moore D."/>
            <person name="Tallon L.J."/>
            <person name="Sadzewicz L."/>
            <person name="Ott S."/>
            <person name="Zhao X."/>
            <person name="Nagaraj S."/>
            <person name="Vavikolanu K."/>
            <person name="Aluvathingal J."/>
            <person name="Nadendla S."/>
            <person name="Sichtig H."/>
        </authorList>
    </citation>
    <scope>NUCLEOTIDE SEQUENCE</scope>
    <source>
        <strain evidence="1">FDAARGOS_387</strain>
    </source>
</reference>
<dbReference type="EMBL" id="CAADJA010000002">
    <property type="protein sequence ID" value="VFS47482.1"/>
    <property type="molecule type" value="Genomic_DNA"/>
</dbReference>
<reference evidence="2 4" key="3">
    <citation type="submission" date="2019-03" db="EMBL/GenBank/DDBJ databases">
        <authorList>
            <consortium name="Pathogen Informatics"/>
        </authorList>
    </citation>
    <scope>NUCLEOTIDE SEQUENCE [LARGE SCALE GENOMIC DNA]</scope>
    <source>
        <strain evidence="2 4">NCTC12282</strain>
    </source>
</reference>
<accession>A0A2C6DKH1</accession>
<gene>
    <name evidence="1" type="ORF">CRN84_07995</name>
    <name evidence="2" type="ORF">NCTC12282_02419</name>
</gene>
<protein>
    <submittedName>
        <fullName evidence="1">Uncharacterized protein</fullName>
    </submittedName>
</protein>
<evidence type="ECO:0000313" key="2">
    <source>
        <dbReference type="EMBL" id="VFS47482.1"/>
    </source>
</evidence>
<sequence>MRLLCEIEDVFQISGRGYVITPGIPHAFPAKVYIKNKIILETPNGAKICSEIDGFESFCRGKPINHVPFSIPASVDKSFLLVGTKVWLVDSDPKNK</sequence>
<dbReference type="AlphaFoldDB" id="A0A2C6DKH1"/>
<proteinExistence type="predicted"/>
<reference evidence="3" key="1">
    <citation type="submission" date="2017-09" db="EMBL/GenBank/DDBJ databases">
        <title>FDA dAtabase for Regulatory Grade micrObial Sequences (FDA-ARGOS): Supporting development and validation of Infectious Disease Dx tests.</title>
        <authorList>
            <person name="Minogue T."/>
            <person name="Wolcott M."/>
            <person name="Wasieloski L."/>
            <person name="Aguilar W."/>
            <person name="Moore D."/>
            <person name="Tallon L."/>
            <person name="Sadzewicz L."/>
            <person name="Ott S."/>
            <person name="Zhao X."/>
            <person name="Nagaraj S."/>
            <person name="Vavikolanu K."/>
            <person name="Aluvathingal J."/>
            <person name="Nadendla S."/>
            <person name="Sichtig H."/>
        </authorList>
    </citation>
    <scope>NUCLEOTIDE SEQUENCE [LARGE SCALE GENOMIC DNA]</scope>
    <source>
        <strain evidence="3">FDAARGOS_387</strain>
    </source>
</reference>
<dbReference type="EMBL" id="PDDX01000001">
    <property type="protein sequence ID" value="PHI29264.1"/>
    <property type="molecule type" value="Genomic_DNA"/>
</dbReference>
<dbReference type="OrthoDB" id="7068673at2"/>
<dbReference type="STRING" id="1111728.GCA_000427805_02006"/>
<organism evidence="1 3">
    <name type="scientific">Budvicia aquatica</name>
    <dbReference type="NCBI Taxonomy" id="82979"/>
    <lineage>
        <taxon>Bacteria</taxon>
        <taxon>Pseudomonadati</taxon>
        <taxon>Pseudomonadota</taxon>
        <taxon>Gammaproteobacteria</taxon>
        <taxon>Enterobacterales</taxon>
        <taxon>Budviciaceae</taxon>
        <taxon>Budvicia</taxon>
    </lineage>
</organism>